<keyword evidence="2 7" id="KW-0812">Transmembrane</keyword>
<organism evidence="10 11">
    <name type="scientific">Neobacillus driksii</name>
    <dbReference type="NCBI Taxonomy" id="3035913"/>
    <lineage>
        <taxon>Bacteria</taxon>
        <taxon>Bacillati</taxon>
        <taxon>Bacillota</taxon>
        <taxon>Bacilli</taxon>
        <taxon>Bacillales</taxon>
        <taxon>Bacillaceae</taxon>
        <taxon>Neobacillus</taxon>
    </lineage>
</organism>
<dbReference type="SUPFAM" id="SSF52540">
    <property type="entry name" value="P-loop containing nucleoside triphosphate hydrolases"/>
    <property type="match status" value="1"/>
</dbReference>
<evidence type="ECO:0000256" key="1">
    <source>
        <dbReference type="ARBA" id="ARBA00004651"/>
    </source>
</evidence>
<keyword evidence="11" id="KW-1185">Reference proteome</keyword>
<dbReference type="PANTHER" id="PTHR43394">
    <property type="entry name" value="ATP-DEPENDENT PERMEASE MDL1, MITOCHONDRIAL"/>
    <property type="match status" value="1"/>
</dbReference>
<dbReference type="InterPro" id="IPR017871">
    <property type="entry name" value="ABC_transporter-like_CS"/>
</dbReference>
<feature type="transmembrane region" description="Helical" evidence="7">
    <location>
        <begin position="154"/>
        <end position="171"/>
    </location>
</feature>
<evidence type="ECO:0000259" key="9">
    <source>
        <dbReference type="PROSITE" id="PS50929"/>
    </source>
</evidence>
<evidence type="ECO:0000256" key="5">
    <source>
        <dbReference type="ARBA" id="ARBA00022989"/>
    </source>
</evidence>
<dbReference type="SUPFAM" id="SSF90123">
    <property type="entry name" value="ABC transporter transmembrane region"/>
    <property type="match status" value="1"/>
</dbReference>
<dbReference type="Gene3D" id="3.40.50.300">
    <property type="entry name" value="P-loop containing nucleotide triphosphate hydrolases"/>
    <property type="match status" value="1"/>
</dbReference>
<dbReference type="PROSITE" id="PS50929">
    <property type="entry name" value="ABC_TM1F"/>
    <property type="match status" value="1"/>
</dbReference>
<evidence type="ECO:0000256" key="4">
    <source>
        <dbReference type="ARBA" id="ARBA00022840"/>
    </source>
</evidence>
<comment type="caution">
    <text evidence="10">The sequence shown here is derived from an EMBL/GenBank/DDBJ whole genome shotgun (WGS) entry which is preliminary data.</text>
</comment>
<dbReference type="InterPro" id="IPR039421">
    <property type="entry name" value="Type_1_exporter"/>
</dbReference>
<evidence type="ECO:0000256" key="7">
    <source>
        <dbReference type="SAM" id="Phobius"/>
    </source>
</evidence>
<dbReference type="Pfam" id="PF00664">
    <property type="entry name" value="ABC_membrane"/>
    <property type="match status" value="1"/>
</dbReference>
<reference evidence="10 11" key="1">
    <citation type="submission" date="2024-05" db="EMBL/GenBank/DDBJ databases">
        <authorList>
            <person name="Venkateswaran K."/>
        </authorList>
    </citation>
    <scope>NUCLEOTIDE SEQUENCE [LARGE SCALE GENOMIC DNA]</scope>
    <source>
        <strain evidence="10 11">179-C4-2-HS</strain>
    </source>
</reference>
<evidence type="ECO:0000256" key="2">
    <source>
        <dbReference type="ARBA" id="ARBA00022692"/>
    </source>
</evidence>
<protein>
    <submittedName>
        <fullName evidence="10">ABC transporter ATP-binding protein</fullName>
    </submittedName>
</protein>
<feature type="transmembrane region" description="Helical" evidence="7">
    <location>
        <begin position="76"/>
        <end position="96"/>
    </location>
</feature>
<dbReference type="Pfam" id="PF00005">
    <property type="entry name" value="ABC_tran"/>
    <property type="match status" value="1"/>
</dbReference>
<dbReference type="CDD" id="cd07346">
    <property type="entry name" value="ABC_6TM_exporters"/>
    <property type="match status" value="1"/>
</dbReference>
<name>A0ABV4Z2Z2_9BACI</name>
<feature type="transmembrane region" description="Helical" evidence="7">
    <location>
        <begin position="289"/>
        <end position="316"/>
    </location>
</feature>
<dbReference type="EMBL" id="JAROBZ020000003">
    <property type="protein sequence ID" value="MFB3170678.1"/>
    <property type="molecule type" value="Genomic_DNA"/>
</dbReference>
<comment type="subcellular location">
    <subcellularLocation>
        <location evidence="1">Cell membrane</location>
        <topology evidence="1">Multi-pass membrane protein</topology>
    </subcellularLocation>
</comment>
<dbReference type="InterPro" id="IPR011527">
    <property type="entry name" value="ABC1_TM_dom"/>
</dbReference>
<dbReference type="Proteomes" id="UP001241748">
    <property type="component" value="Unassembled WGS sequence"/>
</dbReference>
<dbReference type="InterPro" id="IPR036640">
    <property type="entry name" value="ABC1_TM_sf"/>
</dbReference>
<dbReference type="PANTHER" id="PTHR43394:SF1">
    <property type="entry name" value="ATP-BINDING CASSETTE SUB-FAMILY B MEMBER 10, MITOCHONDRIAL"/>
    <property type="match status" value="1"/>
</dbReference>
<dbReference type="PROSITE" id="PS50893">
    <property type="entry name" value="ABC_TRANSPORTER_2"/>
    <property type="match status" value="1"/>
</dbReference>
<dbReference type="InterPro" id="IPR003439">
    <property type="entry name" value="ABC_transporter-like_ATP-bd"/>
</dbReference>
<sequence length="601" mass="66893">MKEKLELLIKQYITLKDLRRTFSFVKPFIRKQWKAYLFIILLLGLDIYLTIAFAKFFGELTDSAIHGGYKQIFSFIPYGGLLIALSIFSSVCYTYCETFATNGVKMDMKNHLFHHVLRLPAGDVSNYRSGELMSHFSNDIHGVDGVIGSNLISLIRLPIIYIVVFIYLANINLTLCLISLIVAPIVAISGVVFGLLLRKNGRLIHSLIGNINGLLSETFHGFQVIRSFTLEKLHYQKYVKQNKELLELELYNAKLRSWYNTGGQIIGSITFMVNLSIGALFVSNGELTVGALLTFLNLVNHLFYPITGFAGLWAGFQRSVAALERVLDILEKLPDIKELPSYSRTIQDVDSIEFDDVTFSYGNNNVLDKFDLNIPTGKMIALVGPTGAGKSTLFTLLQGFYKPQSGEIRLSGKSLKEFSASELRSSIAHVPQDTFLFAGTIRDNLLLARPDVTEKQMVEAAISAEIHDFILSLPKGYDTQIGENGIKLSGGQKQRIAIARAIIKDAPILLLDEATSALDGETEFHVKEALEELMKGRTTIVIAHRLSTIQNADIILVMNNGKIVQRGTHNELINQNGLYRKLNKASYNSKKGSPLALVSKS</sequence>
<feature type="domain" description="ABC transmembrane type-1" evidence="9">
    <location>
        <begin position="37"/>
        <end position="318"/>
    </location>
</feature>
<evidence type="ECO:0000256" key="6">
    <source>
        <dbReference type="ARBA" id="ARBA00023136"/>
    </source>
</evidence>
<dbReference type="Gene3D" id="1.20.1560.10">
    <property type="entry name" value="ABC transporter type 1, transmembrane domain"/>
    <property type="match status" value="1"/>
</dbReference>
<evidence type="ECO:0000256" key="3">
    <source>
        <dbReference type="ARBA" id="ARBA00022741"/>
    </source>
</evidence>
<gene>
    <name evidence="10" type="ORF">P5G62_026545</name>
</gene>
<keyword evidence="6 7" id="KW-0472">Membrane</keyword>
<dbReference type="SMART" id="SM00382">
    <property type="entry name" value="AAA"/>
    <property type="match status" value="1"/>
</dbReference>
<feature type="transmembrane region" description="Helical" evidence="7">
    <location>
        <begin position="35"/>
        <end position="56"/>
    </location>
</feature>
<accession>A0ABV4Z2Z2</accession>
<dbReference type="InterPro" id="IPR027417">
    <property type="entry name" value="P-loop_NTPase"/>
</dbReference>
<dbReference type="InterPro" id="IPR003593">
    <property type="entry name" value="AAA+_ATPase"/>
</dbReference>
<keyword evidence="3" id="KW-0547">Nucleotide-binding</keyword>
<keyword evidence="4 10" id="KW-0067">ATP-binding</keyword>
<feature type="domain" description="ABC transporter" evidence="8">
    <location>
        <begin position="352"/>
        <end position="585"/>
    </location>
</feature>
<dbReference type="PROSITE" id="PS00211">
    <property type="entry name" value="ABC_TRANSPORTER_1"/>
    <property type="match status" value="1"/>
</dbReference>
<evidence type="ECO:0000313" key="11">
    <source>
        <dbReference type="Proteomes" id="UP001241748"/>
    </source>
</evidence>
<dbReference type="GO" id="GO:0005524">
    <property type="term" value="F:ATP binding"/>
    <property type="evidence" value="ECO:0007669"/>
    <property type="project" value="UniProtKB-KW"/>
</dbReference>
<dbReference type="RefSeq" id="WP_306075898.1">
    <property type="nucleotide sequence ID" value="NZ_JAROBZ020000003.1"/>
</dbReference>
<evidence type="ECO:0000313" key="10">
    <source>
        <dbReference type="EMBL" id="MFB3170678.1"/>
    </source>
</evidence>
<feature type="transmembrane region" description="Helical" evidence="7">
    <location>
        <begin position="265"/>
        <end position="283"/>
    </location>
</feature>
<proteinExistence type="predicted"/>
<evidence type="ECO:0000259" key="8">
    <source>
        <dbReference type="PROSITE" id="PS50893"/>
    </source>
</evidence>
<keyword evidence="5 7" id="KW-1133">Transmembrane helix</keyword>
<feature type="transmembrane region" description="Helical" evidence="7">
    <location>
        <begin position="177"/>
        <end position="197"/>
    </location>
</feature>